<protein>
    <recommendedName>
        <fullName evidence="3">Aminopeptidase N</fullName>
    </recommendedName>
</protein>
<gene>
    <name evidence="1" type="ORF">SAMN04487960_104111</name>
</gene>
<dbReference type="Proteomes" id="UP000199675">
    <property type="component" value="Unassembled WGS sequence"/>
</dbReference>
<evidence type="ECO:0008006" key="3">
    <source>
        <dbReference type="Google" id="ProtNLM"/>
    </source>
</evidence>
<name>A0A1H2WBT2_9GAMM</name>
<proteinExistence type="predicted"/>
<reference evidence="1 2" key="1">
    <citation type="submission" date="2016-10" db="EMBL/GenBank/DDBJ databases">
        <authorList>
            <person name="de Groot N.N."/>
        </authorList>
    </citation>
    <scope>NUCLEOTIDE SEQUENCE [LARGE SCALE GENOMIC DNA]</scope>
    <source>
        <strain evidence="1 2">CGMCC 1.7059</strain>
    </source>
</reference>
<evidence type="ECO:0000313" key="1">
    <source>
        <dbReference type="EMBL" id="SDW77978.1"/>
    </source>
</evidence>
<accession>A0A1H2WBT2</accession>
<dbReference type="OrthoDB" id="5736604at2"/>
<evidence type="ECO:0000313" key="2">
    <source>
        <dbReference type="Proteomes" id="UP000199675"/>
    </source>
</evidence>
<dbReference type="EMBL" id="FNNE01000004">
    <property type="protein sequence ID" value="SDW77978.1"/>
    <property type="molecule type" value="Genomic_DNA"/>
</dbReference>
<keyword evidence="2" id="KW-1185">Reference proteome</keyword>
<sequence length="105" mass="11509">MSGPEKPKVIGEELNDERISDFLKLQPYDANENADYFVLIRAYQSLRAGDFERFVGFFVAAGRDLNAVNGDGQTILDHVSEHGRSGEYADCLARAGARKAAEAGQ</sequence>
<dbReference type="AlphaFoldDB" id="A0A1H2WBT2"/>
<dbReference type="STRING" id="488533.SAMN04487960_104111"/>
<dbReference type="RefSeq" id="WP_091812358.1">
    <property type="nucleotide sequence ID" value="NZ_FNNE01000004.1"/>
</dbReference>
<dbReference type="InterPro" id="IPR047742">
    <property type="entry name" value="PA4642-like"/>
</dbReference>
<organism evidence="1 2">
    <name type="scientific">Marinobacter mobilis</name>
    <dbReference type="NCBI Taxonomy" id="488533"/>
    <lineage>
        <taxon>Bacteria</taxon>
        <taxon>Pseudomonadati</taxon>
        <taxon>Pseudomonadota</taxon>
        <taxon>Gammaproteobacteria</taxon>
        <taxon>Pseudomonadales</taxon>
        <taxon>Marinobacteraceae</taxon>
        <taxon>Marinobacter</taxon>
    </lineage>
</organism>
<dbReference type="NCBIfam" id="NF038106">
    <property type="entry name" value="gamma_NF038106"/>
    <property type="match status" value="1"/>
</dbReference>